<comment type="caution">
    <text evidence="5">The sequence shown here is derived from an EMBL/GenBank/DDBJ whole genome shotgun (WGS) entry which is preliminary data.</text>
</comment>
<comment type="similarity">
    <text evidence="1">Belongs to the 'phage' integrase family.</text>
</comment>
<evidence type="ECO:0000256" key="3">
    <source>
        <dbReference type="ARBA" id="ARBA00023172"/>
    </source>
</evidence>
<dbReference type="PANTHER" id="PTHR30349:SF41">
    <property type="entry name" value="INTEGRASE_RECOMBINASE PROTEIN MJ0367-RELATED"/>
    <property type="match status" value="1"/>
</dbReference>
<evidence type="ECO:0000256" key="1">
    <source>
        <dbReference type="ARBA" id="ARBA00008857"/>
    </source>
</evidence>
<evidence type="ECO:0000313" key="6">
    <source>
        <dbReference type="Proteomes" id="UP001595701"/>
    </source>
</evidence>
<reference evidence="6" key="1">
    <citation type="journal article" date="2019" name="Int. J. Syst. Evol. Microbiol.">
        <title>The Global Catalogue of Microorganisms (GCM) 10K type strain sequencing project: providing services to taxonomists for standard genome sequencing and annotation.</title>
        <authorList>
            <consortium name="The Broad Institute Genomics Platform"/>
            <consortium name="The Broad Institute Genome Sequencing Center for Infectious Disease"/>
            <person name="Wu L."/>
            <person name="Ma J."/>
        </authorList>
    </citation>
    <scope>NUCLEOTIDE SEQUENCE [LARGE SCALE GENOMIC DNA]</scope>
    <source>
        <strain evidence="6">CGMCC 4.7035</strain>
    </source>
</reference>
<organism evidence="5 6">
    <name type="scientific">Streptomyces yaanensis</name>
    <dbReference type="NCBI Taxonomy" id="1142239"/>
    <lineage>
        <taxon>Bacteria</taxon>
        <taxon>Bacillati</taxon>
        <taxon>Actinomycetota</taxon>
        <taxon>Actinomycetes</taxon>
        <taxon>Kitasatosporales</taxon>
        <taxon>Streptomycetaceae</taxon>
        <taxon>Streptomyces</taxon>
    </lineage>
</organism>
<dbReference type="Proteomes" id="UP001595701">
    <property type="component" value="Unassembled WGS sequence"/>
</dbReference>
<keyword evidence="6" id="KW-1185">Reference proteome</keyword>
<dbReference type="InterPro" id="IPR011010">
    <property type="entry name" value="DNA_brk_join_enz"/>
</dbReference>
<dbReference type="PROSITE" id="PS51898">
    <property type="entry name" value="TYR_RECOMBINASE"/>
    <property type="match status" value="1"/>
</dbReference>
<dbReference type="InterPro" id="IPR013762">
    <property type="entry name" value="Integrase-like_cat_sf"/>
</dbReference>
<protein>
    <submittedName>
        <fullName evidence="5">Tyrosine-type recombinase/integrase</fullName>
    </submittedName>
</protein>
<name>A0ABV7S9M3_9ACTN</name>
<dbReference type="EMBL" id="JBHRWR010000002">
    <property type="protein sequence ID" value="MFC3572442.1"/>
    <property type="molecule type" value="Genomic_DNA"/>
</dbReference>
<dbReference type="InterPro" id="IPR002104">
    <property type="entry name" value="Integrase_catalytic"/>
</dbReference>
<dbReference type="Gene3D" id="1.10.443.10">
    <property type="entry name" value="Intergrase catalytic core"/>
    <property type="match status" value="1"/>
</dbReference>
<feature type="domain" description="Tyr recombinase" evidence="4">
    <location>
        <begin position="179"/>
        <end position="380"/>
    </location>
</feature>
<evidence type="ECO:0000313" key="5">
    <source>
        <dbReference type="EMBL" id="MFC3572442.1"/>
    </source>
</evidence>
<dbReference type="Pfam" id="PF00589">
    <property type="entry name" value="Phage_integrase"/>
    <property type="match status" value="1"/>
</dbReference>
<keyword evidence="2" id="KW-0238">DNA-binding</keyword>
<dbReference type="InterPro" id="IPR010998">
    <property type="entry name" value="Integrase_recombinase_N"/>
</dbReference>
<gene>
    <name evidence="5" type="ORF">ACFOZ0_03910</name>
</gene>
<proteinExistence type="inferred from homology"/>
<evidence type="ECO:0000259" key="4">
    <source>
        <dbReference type="PROSITE" id="PS51898"/>
    </source>
</evidence>
<accession>A0ABV7S9M3</accession>
<sequence>MKAFPVKLPSGDRYWTVLDDQMAVVPEADAFLRHARFGQAQAELTTKTYASAVALYLRWCARTGRAWTTAAADLSLFMTWLRYASAELTGVASPAVGSAMVMTGPGMKRQRGEARIENILVGVRTFLRHAVNTGSAPSTVLAQLYELADDRDLPLEAKGERERMAYRLRAQHRVSVPRARRDRAADEEVLALLKACRLSRDRFIVLLLARAGLRRGEAAGLRREDMHFMPDSSPLGCKVSGSHVHVVRRANANGAWAKSVRERWVPADWLVVQAYDQYVLERLSFPHGEHSDFVLVNLLRGQLGAPMSPDAVTELIERLGQRGGVDRAVTAHMLRHGFASNVGDSGGTVDEIARLLGHSQLSSNEPYLHPAQSRIREAVERVPSPVGDWGGPR</sequence>
<dbReference type="SUPFAM" id="SSF56349">
    <property type="entry name" value="DNA breaking-rejoining enzymes"/>
    <property type="match status" value="1"/>
</dbReference>
<dbReference type="RefSeq" id="WP_310772506.1">
    <property type="nucleotide sequence ID" value="NZ_JBHRWR010000002.1"/>
</dbReference>
<dbReference type="PANTHER" id="PTHR30349">
    <property type="entry name" value="PHAGE INTEGRASE-RELATED"/>
    <property type="match status" value="1"/>
</dbReference>
<dbReference type="Gene3D" id="1.10.150.130">
    <property type="match status" value="1"/>
</dbReference>
<evidence type="ECO:0000256" key="2">
    <source>
        <dbReference type="ARBA" id="ARBA00023125"/>
    </source>
</evidence>
<keyword evidence="3" id="KW-0233">DNA recombination</keyword>
<dbReference type="InterPro" id="IPR050090">
    <property type="entry name" value="Tyrosine_recombinase_XerCD"/>
</dbReference>